<keyword evidence="3" id="KW-1185">Reference proteome</keyword>
<dbReference type="InterPro" id="IPR052895">
    <property type="entry name" value="HetReg/Transcr_Mod"/>
</dbReference>
<dbReference type="PANTHER" id="PTHR24148:SF73">
    <property type="entry name" value="HET DOMAIN PROTEIN (AFU_ORTHOLOGUE AFUA_8G01020)"/>
    <property type="match status" value="1"/>
</dbReference>
<reference evidence="2" key="1">
    <citation type="journal article" date="2020" name="Stud. Mycol.">
        <title>101 Dothideomycetes genomes: a test case for predicting lifestyles and emergence of pathogens.</title>
        <authorList>
            <person name="Haridas S."/>
            <person name="Albert R."/>
            <person name="Binder M."/>
            <person name="Bloem J."/>
            <person name="Labutti K."/>
            <person name="Salamov A."/>
            <person name="Andreopoulos B."/>
            <person name="Baker S."/>
            <person name="Barry K."/>
            <person name="Bills G."/>
            <person name="Bluhm B."/>
            <person name="Cannon C."/>
            <person name="Castanera R."/>
            <person name="Culley D."/>
            <person name="Daum C."/>
            <person name="Ezra D."/>
            <person name="Gonzalez J."/>
            <person name="Henrissat B."/>
            <person name="Kuo A."/>
            <person name="Liang C."/>
            <person name="Lipzen A."/>
            <person name="Lutzoni F."/>
            <person name="Magnuson J."/>
            <person name="Mondo S."/>
            <person name="Nolan M."/>
            <person name="Ohm R."/>
            <person name="Pangilinan J."/>
            <person name="Park H.-J."/>
            <person name="Ramirez L."/>
            <person name="Alfaro M."/>
            <person name="Sun H."/>
            <person name="Tritt A."/>
            <person name="Yoshinaga Y."/>
            <person name="Zwiers L.-H."/>
            <person name="Turgeon B."/>
            <person name="Goodwin S."/>
            <person name="Spatafora J."/>
            <person name="Crous P."/>
            <person name="Grigoriev I."/>
        </authorList>
    </citation>
    <scope>NUCLEOTIDE SEQUENCE</scope>
    <source>
        <strain evidence="2">CBS 121167</strain>
    </source>
</reference>
<dbReference type="AlphaFoldDB" id="A0A6A6B6E6"/>
<proteinExistence type="predicted"/>
<dbReference type="GeneID" id="54294807"/>
<organism evidence="2 3">
    <name type="scientific">Aplosporella prunicola CBS 121167</name>
    <dbReference type="NCBI Taxonomy" id="1176127"/>
    <lineage>
        <taxon>Eukaryota</taxon>
        <taxon>Fungi</taxon>
        <taxon>Dikarya</taxon>
        <taxon>Ascomycota</taxon>
        <taxon>Pezizomycotina</taxon>
        <taxon>Dothideomycetes</taxon>
        <taxon>Dothideomycetes incertae sedis</taxon>
        <taxon>Botryosphaeriales</taxon>
        <taxon>Aplosporellaceae</taxon>
        <taxon>Aplosporella</taxon>
    </lineage>
</organism>
<evidence type="ECO:0000259" key="1">
    <source>
        <dbReference type="Pfam" id="PF06985"/>
    </source>
</evidence>
<evidence type="ECO:0000313" key="2">
    <source>
        <dbReference type="EMBL" id="KAF2138824.1"/>
    </source>
</evidence>
<feature type="non-terminal residue" evidence="2">
    <location>
        <position position="149"/>
    </location>
</feature>
<gene>
    <name evidence="2" type="ORF">K452DRAFT_233550</name>
</gene>
<dbReference type="PANTHER" id="PTHR24148">
    <property type="entry name" value="ANKYRIN REPEAT DOMAIN-CONTAINING PROTEIN 39 HOMOLOG-RELATED"/>
    <property type="match status" value="1"/>
</dbReference>
<feature type="domain" description="Heterokaryon incompatibility" evidence="1">
    <location>
        <begin position="56"/>
        <end position="143"/>
    </location>
</feature>
<accession>A0A6A6B6E6</accession>
<dbReference type="Proteomes" id="UP000799438">
    <property type="component" value="Unassembled WGS sequence"/>
</dbReference>
<name>A0A6A6B6E6_9PEZI</name>
<dbReference type="EMBL" id="ML995495">
    <property type="protein sequence ID" value="KAF2138824.1"/>
    <property type="molecule type" value="Genomic_DNA"/>
</dbReference>
<evidence type="ECO:0000313" key="3">
    <source>
        <dbReference type="Proteomes" id="UP000799438"/>
    </source>
</evidence>
<dbReference type="Pfam" id="PF06985">
    <property type="entry name" value="HET"/>
    <property type="match status" value="1"/>
</dbReference>
<protein>
    <recommendedName>
        <fullName evidence="1">Heterokaryon incompatibility domain-containing protein</fullName>
    </recommendedName>
</protein>
<dbReference type="RefSeq" id="XP_033394537.1">
    <property type="nucleotide sequence ID" value="XM_033537311.1"/>
</dbReference>
<sequence>MVLCWASSVPKKFRYERLQEEYHIRLLEVEPYQEERDKIRCHLYEFSLKDRGLPPFDALSYSWNAPVMVEEEIECNQASNMITESLYEALLRRSKSGERRLLWTDGLCIDQTNLKEQGDQVARMGEIYSLASRVIVWLGEDPSNVEEML</sequence>
<dbReference type="InterPro" id="IPR010730">
    <property type="entry name" value="HET"/>
</dbReference>
<dbReference type="OrthoDB" id="194358at2759"/>